<dbReference type="InterPro" id="IPR036412">
    <property type="entry name" value="HAD-like_sf"/>
</dbReference>
<dbReference type="Proteomes" id="UP000039865">
    <property type="component" value="Unassembled WGS sequence"/>
</dbReference>
<dbReference type="OrthoDB" id="166018at2759"/>
<keyword evidence="2" id="KW-1185">Reference proteome</keyword>
<dbReference type="PANTHER" id="PTHR38899">
    <property type="entry name" value="DOMAIN OOKINETE PROTEIN, PUTATIVE-RELATED"/>
    <property type="match status" value="1"/>
</dbReference>
<proteinExistence type="predicted"/>
<dbReference type="PANTHER" id="PTHR38899:SF1">
    <property type="entry name" value="PROTEIN KINASE"/>
    <property type="match status" value="1"/>
</dbReference>
<dbReference type="InParanoid" id="A0A078B743"/>
<reference evidence="1 2" key="1">
    <citation type="submission" date="2014-06" db="EMBL/GenBank/DDBJ databases">
        <authorList>
            <person name="Swart Estienne"/>
        </authorList>
    </citation>
    <scope>NUCLEOTIDE SEQUENCE [LARGE SCALE GENOMIC DNA]</scope>
    <source>
        <strain evidence="1 2">130c</strain>
    </source>
</reference>
<dbReference type="EMBL" id="CCKQ01018266">
    <property type="protein sequence ID" value="CDW90219.1"/>
    <property type="molecule type" value="Genomic_DNA"/>
</dbReference>
<dbReference type="AlphaFoldDB" id="A0A078B743"/>
<evidence type="ECO:0000313" key="2">
    <source>
        <dbReference type="Proteomes" id="UP000039865"/>
    </source>
</evidence>
<accession>A0A078B743</accession>
<evidence type="ECO:0000313" key="1">
    <source>
        <dbReference type="EMBL" id="CDW90219.1"/>
    </source>
</evidence>
<organism evidence="1 2">
    <name type="scientific">Stylonychia lemnae</name>
    <name type="common">Ciliate</name>
    <dbReference type="NCBI Taxonomy" id="5949"/>
    <lineage>
        <taxon>Eukaryota</taxon>
        <taxon>Sar</taxon>
        <taxon>Alveolata</taxon>
        <taxon>Ciliophora</taxon>
        <taxon>Intramacronucleata</taxon>
        <taxon>Spirotrichea</taxon>
        <taxon>Stichotrichia</taxon>
        <taxon>Sporadotrichida</taxon>
        <taxon>Oxytrichidae</taxon>
        <taxon>Stylonychinae</taxon>
        <taxon>Stylonychia</taxon>
    </lineage>
</organism>
<gene>
    <name evidence="1" type="primary">Contig8648.g9224</name>
    <name evidence="1" type="ORF">STYLEM_19360</name>
</gene>
<protein>
    <submittedName>
        <fullName evidence="1">Uncharacterized protein</fullName>
    </submittedName>
</protein>
<name>A0A078B743_STYLE</name>
<dbReference type="SUPFAM" id="SSF56784">
    <property type="entry name" value="HAD-like"/>
    <property type="match status" value="1"/>
</dbReference>
<sequence>MGNQNSANEISGSGFICSSIGTKTKKSKKNLNEQLKNHLSRKSTPYSDQNQGQDYANDEELTRFLKKITQPHQNQQCPAQDSVNNEMEESNDYMDKVFDGAAVHLDNSKSELINPFANSMSNLSSQVDGIGSNQLRNRLKSDINSPFNLKRNKSDNQITDTESTQLTYKELQIRKCFDDSPEKILQDQKQVTEYDEDDQSSETKRFTVTDQDQNYMLSFIVKNKHSDKGKILIKSSEKIRTNFMSKLVYQNVWISPQQKPKTHQTCIIFDWDDTILCTTYLIPYPSLLQDPMRKIPQSMQEILDSLDDAAENLLIMAKQLGMVFIITNAADGWVEMSSERFLPKVHKLLREGVKIISARSKFEKLFPHNYQEWKIRAFLEAQQAMDNDAITNLVAIGDNNIEIEAAYHLASQFQHAFIKTIKFRESPSTQELTKQLKLVANQFEQIVTAPKNLTVRLQKFGKNQKEKELEEEERIVKQRKLFLKRQQTQELEDNRRMSALEPIVSRAKSVEKNSFFEQETIIRRHLSIDRDRVKTIIENKINPIQI</sequence>